<dbReference type="Gene3D" id="2.60.200.20">
    <property type="match status" value="1"/>
</dbReference>
<dbReference type="InterPro" id="IPR001932">
    <property type="entry name" value="PPM-type_phosphatase-like_dom"/>
</dbReference>
<evidence type="ECO:0000313" key="5">
    <source>
        <dbReference type="EMBL" id="ABV27431.1"/>
    </source>
</evidence>
<dbReference type="SMART" id="SM00331">
    <property type="entry name" value="PP2C_SIG"/>
    <property type="match status" value="1"/>
</dbReference>
<evidence type="ECO:0000256" key="2">
    <source>
        <dbReference type="SAM" id="Coils"/>
    </source>
</evidence>
<reference evidence="5" key="1">
    <citation type="journal article" date="2007" name="Science">
        <title>Candidatus Chloracidobacterium thermophilum: an aerobic phototrophic Acidobacterium.</title>
        <authorList>
            <person name="Bryant D.A."/>
            <person name="Costas A.M."/>
            <person name="Maresca J.A."/>
            <person name="Chew A.G."/>
            <person name="Klatt C.G."/>
            <person name="Bateson M.M."/>
            <person name="Tallon L.J."/>
            <person name="Hostetler J."/>
            <person name="Nelson W.C."/>
            <person name="Heidelberg J.F."/>
            <person name="Ward D.M."/>
        </authorList>
    </citation>
    <scope>NUCLEOTIDE SEQUENCE</scope>
</reference>
<dbReference type="InterPro" id="IPR003018">
    <property type="entry name" value="GAF"/>
</dbReference>
<dbReference type="InterPro" id="IPR029016">
    <property type="entry name" value="GAF-like_dom_sf"/>
</dbReference>
<dbReference type="SUPFAM" id="SSF81606">
    <property type="entry name" value="PP2C-like"/>
    <property type="match status" value="1"/>
</dbReference>
<dbReference type="Gene3D" id="3.30.450.40">
    <property type="match status" value="1"/>
</dbReference>
<feature type="coiled-coil region" evidence="2">
    <location>
        <begin position="314"/>
        <end position="341"/>
    </location>
</feature>
<dbReference type="CDD" id="cd00060">
    <property type="entry name" value="FHA"/>
    <property type="match status" value="1"/>
</dbReference>
<dbReference type="Pfam" id="PF01590">
    <property type="entry name" value="GAF"/>
    <property type="match status" value="1"/>
</dbReference>
<feature type="domain" description="PPM-type phosphatase" evidence="4">
    <location>
        <begin position="355"/>
        <end position="569"/>
    </location>
</feature>
<dbReference type="PANTHER" id="PTHR43156:SF2">
    <property type="entry name" value="STAGE II SPORULATION PROTEIN E"/>
    <property type="match status" value="1"/>
</dbReference>
<dbReference type="SUPFAM" id="SSF55781">
    <property type="entry name" value="GAF domain-like"/>
    <property type="match status" value="1"/>
</dbReference>
<dbReference type="EMBL" id="EF531339">
    <property type="protein sequence ID" value="ABV27431.1"/>
    <property type="molecule type" value="Genomic_DNA"/>
</dbReference>
<dbReference type="GO" id="GO:0016791">
    <property type="term" value="F:phosphatase activity"/>
    <property type="evidence" value="ECO:0007669"/>
    <property type="project" value="TreeGrafter"/>
</dbReference>
<dbReference type="PROSITE" id="PS51746">
    <property type="entry name" value="PPM_2"/>
    <property type="match status" value="1"/>
</dbReference>
<sequence length="572" mass="62069">MTSRKLPLAIHVCPPSGASFEVPLKGVRLTIGRSARNDICLNDPFVSRLHAEIRRDGERFVLYDSGSANGTYHNGQRIESSVPLQLGDVIRIGTTELRVADITSTASGAYKTPPTFHFPQSNQPQSSQIAPMERFILLKADVLCFSPAGGSTATPPVAAPTLPQPRRLKPPWLPLFSKVVETLSMDQPLEETLDIILGLAFEAVAPERAYLLLRDTQGHLQVQAHRATPQATHLEVALPWCLCTHVLQDGNPLLVSQLEGLNVNPPLTGSLIAAPLVVGREVLGMLYMDSCLDPACFDQNDLDLLTTIARVAAIKIENTRLLEVRLEARRLEEELQVAREIQLGLHPTRPPQLSGWDIAGLSFPYREIGGDYYDFIPRSDGKLIIAVGDVAGKGMGAALMMSSVHAALRVQAQTARTLADIVAAVNDYLVESSPENKFLTLFCAELDPATGVLRYASAGHEPALLVRADGTYLKLSAQGIPAGIMPGFAPTIHETCLAPGDVLAIYTDGLTESRNEQGETLGIERLAQTILTYRNLSASRLRDRVDEAVSCFVGRAPAADDLTLVLIRRLRA</sequence>
<evidence type="ECO:0000259" key="3">
    <source>
        <dbReference type="PROSITE" id="PS50006"/>
    </source>
</evidence>
<dbReference type="Pfam" id="PF07228">
    <property type="entry name" value="SpoIIE"/>
    <property type="match status" value="1"/>
</dbReference>
<dbReference type="PROSITE" id="PS50006">
    <property type="entry name" value="FHA_DOMAIN"/>
    <property type="match status" value="1"/>
</dbReference>
<keyword evidence="1" id="KW-0378">Hydrolase</keyword>
<dbReference type="AlphaFoldDB" id="A8DJG8"/>
<dbReference type="Pfam" id="PF00498">
    <property type="entry name" value="FHA"/>
    <property type="match status" value="1"/>
</dbReference>
<dbReference type="SMART" id="SM00240">
    <property type="entry name" value="FHA"/>
    <property type="match status" value="1"/>
</dbReference>
<evidence type="ECO:0000256" key="1">
    <source>
        <dbReference type="ARBA" id="ARBA00022801"/>
    </source>
</evidence>
<dbReference type="SUPFAM" id="SSF49879">
    <property type="entry name" value="SMAD/FHA domain"/>
    <property type="match status" value="1"/>
</dbReference>
<feature type="domain" description="FHA" evidence="3">
    <location>
        <begin position="29"/>
        <end position="78"/>
    </location>
</feature>
<dbReference type="InterPro" id="IPR008984">
    <property type="entry name" value="SMAD_FHA_dom_sf"/>
</dbReference>
<dbReference type="SMART" id="SM00065">
    <property type="entry name" value="GAF"/>
    <property type="match status" value="1"/>
</dbReference>
<dbReference type="PANTHER" id="PTHR43156">
    <property type="entry name" value="STAGE II SPORULATION PROTEIN E-RELATED"/>
    <property type="match status" value="1"/>
</dbReference>
<accession>A8DJG8</accession>
<proteinExistence type="predicted"/>
<keyword evidence="2" id="KW-0175">Coiled coil</keyword>
<evidence type="ECO:0000259" key="4">
    <source>
        <dbReference type="PROSITE" id="PS51746"/>
    </source>
</evidence>
<gene>
    <name evidence="5" type="ORF">YS_M60-F11.061</name>
</gene>
<dbReference type="InterPro" id="IPR000253">
    <property type="entry name" value="FHA_dom"/>
</dbReference>
<dbReference type="Gene3D" id="3.60.40.10">
    <property type="entry name" value="PPM-type phosphatase domain"/>
    <property type="match status" value="1"/>
</dbReference>
<dbReference type="InterPro" id="IPR036457">
    <property type="entry name" value="PPM-type-like_dom_sf"/>
</dbReference>
<name>A8DJG8_9BACT</name>
<protein>
    <submittedName>
        <fullName evidence="5">Sensory box/response regulator</fullName>
    </submittedName>
</protein>
<organism evidence="5">
    <name type="scientific">Chloracidobacterium thermophilum</name>
    <dbReference type="NCBI Taxonomy" id="458033"/>
    <lineage>
        <taxon>Bacteria</taxon>
        <taxon>Pseudomonadati</taxon>
        <taxon>Acidobacteriota</taxon>
        <taxon>Terriglobia</taxon>
        <taxon>Terriglobales</taxon>
        <taxon>Acidobacteriaceae</taxon>
        <taxon>Chloracidobacterium</taxon>
    </lineage>
</organism>
<dbReference type="InterPro" id="IPR052016">
    <property type="entry name" value="Bact_Sigma-Reg"/>
</dbReference>